<gene>
    <name evidence="4" type="ORF">M9Y10_002420</name>
</gene>
<feature type="repeat" description="ANK" evidence="3">
    <location>
        <begin position="119"/>
        <end position="151"/>
    </location>
</feature>
<dbReference type="SMART" id="SM00248">
    <property type="entry name" value="ANK"/>
    <property type="match status" value="4"/>
</dbReference>
<feature type="repeat" description="ANK" evidence="3">
    <location>
        <begin position="153"/>
        <end position="185"/>
    </location>
</feature>
<dbReference type="PANTHER" id="PTHR24198">
    <property type="entry name" value="ANKYRIN REPEAT AND PROTEIN KINASE DOMAIN-CONTAINING PROTEIN"/>
    <property type="match status" value="1"/>
</dbReference>
<reference evidence="4 5" key="1">
    <citation type="submission" date="2024-04" db="EMBL/GenBank/DDBJ databases">
        <title>Tritrichomonas musculus Genome.</title>
        <authorList>
            <person name="Alves-Ferreira E."/>
            <person name="Grigg M."/>
            <person name="Lorenzi H."/>
            <person name="Galac M."/>
        </authorList>
    </citation>
    <scope>NUCLEOTIDE SEQUENCE [LARGE SCALE GENOMIC DNA]</scope>
    <source>
        <strain evidence="4 5">EAF2021</strain>
    </source>
</reference>
<dbReference type="PANTHER" id="PTHR24198:SF165">
    <property type="entry name" value="ANKYRIN REPEAT-CONTAINING PROTEIN-RELATED"/>
    <property type="match status" value="1"/>
</dbReference>
<dbReference type="Gene3D" id="1.25.40.20">
    <property type="entry name" value="Ankyrin repeat-containing domain"/>
    <property type="match status" value="1"/>
</dbReference>
<evidence type="ECO:0000313" key="4">
    <source>
        <dbReference type="EMBL" id="KAK8900097.1"/>
    </source>
</evidence>
<sequence length="294" mass="32734">MPVQMLQLQMLFFILFYLFRNFIFIFNELPLNYADFRGHDSAVTMLKPHSVKPNSTPQSIFEAIDAHDLVSLSLLLDAGFSANSMVNDTYPLHYALRKRRTECVPLLLRYGADMSLRSKGSQPLHIAACKGLDNAIRYLLKRGANVNDINTKSGLTPLHYAVMNDRSSSVSLLISNGADPLLTSRGNQTPLEMALSATRNKDMFSAMMSGGLLKRINCDNLLKVALEAKRTSLAYMLTMSNMSSWDPLLQLSWFSSPGQLKLITRRDENVGLSLFKETVAADHPQGSLAILDSL</sequence>
<protein>
    <recommendedName>
        <fullName evidence="6">Ankyrin repeat protein</fullName>
    </recommendedName>
</protein>
<dbReference type="PROSITE" id="PS50088">
    <property type="entry name" value="ANK_REPEAT"/>
    <property type="match status" value="3"/>
</dbReference>
<dbReference type="EMBL" id="JAPFFF010000001">
    <property type="protein sequence ID" value="KAK8900097.1"/>
    <property type="molecule type" value="Genomic_DNA"/>
</dbReference>
<evidence type="ECO:0000256" key="1">
    <source>
        <dbReference type="ARBA" id="ARBA00022737"/>
    </source>
</evidence>
<proteinExistence type="predicted"/>
<evidence type="ECO:0000256" key="3">
    <source>
        <dbReference type="PROSITE-ProRule" id="PRU00023"/>
    </source>
</evidence>
<name>A0ABR2L9T1_9EUKA</name>
<evidence type="ECO:0008006" key="6">
    <source>
        <dbReference type="Google" id="ProtNLM"/>
    </source>
</evidence>
<dbReference type="PROSITE" id="PS50297">
    <property type="entry name" value="ANK_REP_REGION"/>
    <property type="match status" value="3"/>
</dbReference>
<evidence type="ECO:0000313" key="5">
    <source>
        <dbReference type="Proteomes" id="UP001470230"/>
    </source>
</evidence>
<feature type="repeat" description="ANK" evidence="3">
    <location>
        <begin position="87"/>
        <end position="119"/>
    </location>
</feature>
<dbReference type="Pfam" id="PF12796">
    <property type="entry name" value="Ank_2"/>
    <property type="match status" value="1"/>
</dbReference>
<dbReference type="InterPro" id="IPR002110">
    <property type="entry name" value="Ankyrin_rpt"/>
</dbReference>
<accession>A0ABR2L9T1</accession>
<dbReference type="Proteomes" id="UP001470230">
    <property type="component" value="Unassembled WGS sequence"/>
</dbReference>
<organism evidence="4 5">
    <name type="scientific">Tritrichomonas musculus</name>
    <dbReference type="NCBI Taxonomy" id="1915356"/>
    <lineage>
        <taxon>Eukaryota</taxon>
        <taxon>Metamonada</taxon>
        <taxon>Parabasalia</taxon>
        <taxon>Tritrichomonadida</taxon>
        <taxon>Tritrichomonadidae</taxon>
        <taxon>Tritrichomonas</taxon>
    </lineage>
</organism>
<dbReference type="InterPro" id="IPR036770">
    <property type="entry name" value="Ankyrin_rpt-contain_sf"/>
</dbReference>
<keyword evidence="5" id="KW-1185">Reference proteome</keyword>
<comment type="caution">
    <text evidence="4">The sequence shown here is derived from an EMBL/GenBank/DDBJ whole genome shotgun (WGS) entry which is preliminary data.</text>
</comment>
<keyword evidence="1" id="KW-0677">Repeat</keyword>
<dbReference type="SUPFAM" id="SSF48403">
    <property type="entry name" value="Ankyrin repeat"/>
    <property type="match status" value="1"/>
</dbReference>
<evidence type="ECO:0000256" key="2">
    <source>
        <dbReference type="ARBA" id="ARBA00023043"/>
    </source>
</evidence>
<keyword evidence="2 3" id="KW-0040">ANK repeat</keyword>